<keyword evidence="12" id="KW-1185">Reference proteome</keyword>
<proteinExistence type="inferred from homology"/>
<sequence length="217" mass="25349">MGFHRIDSSAWERAEHFAHYRRSVPCAYSVTVSLRITRLLPLLREGGYKFFPTLVYLLAREVNAHREFRLALDGEGQVGYYDEMVPSYTVFHEDSETFSNLWTPYSPQFSTFYRAMQEDLAEYGENKAFYAKPDGPKNQFPISCTPWTGFTAFHIHVFENQDYLFPIFTIGRYEEQNAEIRLPLAVQIHHAAADGFHTGRLFRKLQELCDQPEQFLP</sequence>
<gene>
    <name evidence="11" type="ORF">WMO26_10525</name>
</gene>
<comment type="function">
    <text evidence="1 9">This enzyme is an effector of chloramphenicol resistance in bacteria.</text>
</comment>
<evidence type="ECO:0000256" key="2">
    <source>
        <dbReference type="ARBA" id="ARBA00010571"/>
    </source>
</evidence>
<dbReference type="PANTHER" id="PTHR38474:SF2">
    <property type="entry name" value="CHLORAMPHENICOL ACETYLTRANSFERASE"/>
    <property type="match status" value="1"/>
</dbReference>
<comment type="catalytic activity">
    <reaction evidence="9">
        <text>chloramphenicol + acetyl-CoA = chloramphenicol 3-acetate + CoA</text>
        <dbReference type="Rhea" id="RHEA:18421"/>
        <dbReference type="ChEBI" id="CHEBI:16730"/>
        <dbReference type="ChEBI" id="CHEBI:17698"/>
        <dbReference type="ChEBI" id="CHEBI:57287"/>
        <dbReference type="ChEBI" id="CHEBI:57288"/>
        <dbReference type="EC" id="2.3.1.28"/>
    </reaction>
</comment>
<evidence type="ECO:0000313" key="11">
    <source>
        <dbReference type="EMBL" id="MEQ2441260.1"/>
    </source>
</evidence>
<dbReference type="InterPro" id="IPR001707">
    <property type="entry name" value="Cmp_AcTrfase"/>
</dbReference>
<dbReference type="Proteomes" id="UP001489509">
    <property type="component" value="Unassembled WGS sequence"/>
</dbReference>
<comment type="caution">
    <text evidence="11">The sequence shown here is derived from an EMBL/GenBank/DDBJ whole genome shotgun (WGS) entry which is preliminary data.</text>
</comment>
<comment type="subunit">
    <text evidence="3">Homotrimer.</text>
</comment>
<reference evidence="11 12" key="1">
    <citation type="submission" date="2024-03" db="EMBL/GenBank/DDBJ databases">
        <title>Human intestinal bacterial collection.</title>
        <authorList>
            <person name="Pauvert C."/>
            <person name="Hitch T.C.A."/>
            <person name="Clavel T."/>
        </authorList>
    </citation>
    <scope>NUCLEOTIDE SEQUENCE [LARGE SCALE GENOMIC DNA]</scope>
    <source>
        <strain evidence="11 12">CLA-JM-H44</strain>
    </source>
</reference>
<evidence type="ECO:0000256" key="10">
    <source>
        <dbReference type="RuleBase" id="RU004156"/>
    </source>
</evidence>
<dbReference type="PROSITE" id="PS00100">
    <property type="entry name" value="CAT"/>
    <property type="match status" value="1"/>
</dbReference>
<dbReference type="EC" id="2.3.1.28" evidence="4 9"/>
<evidence type="ECO:0000256" key="1">
    <source>
        <dbReference type="ARBA" id="ARBA00002150"/>
    </source>
</evidence>
<dbReference type="PIRSF" id="PIRSF000440">
    <property type="entry name" value="CAT"/>
    <property type="match status" value="1"/>
</dbReference>
<name>A0ABV1E1U7_9FIRM</name>
<evidence type="ECO:0000256" key="9">
    <source>
        <dbReference type="RuleBase" id="RU000503"/>
    </source>
</evidence>
<dbReference type="InterPro" id="IPR023213">
    <property type="entry name" value="CAT-like_dom_sf"/>
</dbReference>
<evidence type="ECO:0000256" key="6">
    <source>
        <dbReference type="ARBA" id="ARBA00022679"/>
    </source>
</evidence>
<keyword evidence="8 9" id="KW-0012">Acyltransferase</keyword>
<protein>
    <recommendedName>
        <fullName evidence="5 9">Chloramphenicol acetyltransferase</fullName>
        <ecNumber evidence="4 9">2.3.1.28</ecNumber>
    </recommendedName>
</protein>
<evidence type="ECO:0000313" key="12">
    <source>
        <dbReference type="Proteomes" id="UP001489509"/>
    </source>
</evidence>
<keyword evidence="6 9" id="KW-0808">Transferase</keyword>
<evidence type="ECO:0000256" key="7">
    <source>
        <dbReference type="ARBA" id="ARBA00023251"/>
    </source>
</evidence>
<evidence type="ECO:0000256" key="5">
    <source>
        <dbReference type="ARBA" id="ARBA00020291"/>
    </source>
</evidence>
<dbReference type="InterPro" id="IPR018372">
    <property type="entry name" value="Chloramphenicol_AcTrfase_AS"/>
</dbReference>
<dbReference type="Pfam" id="PF00302">
    <property type="entry name" value="CAT"/>
    <property type="match status" value="1"/>
</dbReference>
<evidence type="ECO:0000256" key="4">
    <source>
        <dbReference type="ARBA" id="ARBA00013235"/>
    </source>
</evidence>
<dbReference type="PANTHER" id="PTHR38474">
    <property type="entry name" value="SLR0299 PROTEIN"/>
    <property type="match status" value="1"/>
</dbReference>
<dbReference type="SUPFAM" id="SSF52777">
    <property type="entry name" value="CoA-dependent acyltransferases"/>
    <property type="match status" value="1"/>
</dbReference>
<evidence type="ECO:0000256" key="3">
    <source>
        <dbReference type="ARBA" id="ARBA00011233"/>
    </source>
</evidence>
<dbReference type="EMBL" id="JBBMFD010000020">
    <property type="protein sequence ID" value="MEQ2441260.1"/>
    <property type="molecule type" value="Genomic_DNA"/>
</dbReference>
<dbReference type="RefSeq" id="WP_349220242.1">
    <property type="nucleotide sequence ID" value="NZ_JBBMFD010000020.1"/>
</dbReference>
<keyword evidence="7 9" id="KW-0046">Antibiotic resistance</keyword>
<dbReference type="SMART" id="SM01059">
    <property type="entry name" value="CAT"/>
    <property type="match status" value="1"/>
</dbReference>
<dbReference type="Gene3D" id="3.30.559.10">
    <property type="entry name" value="Chloramphenicol acetyltransferase-like domain"/>
    <property type="match status" value="1"/>
</dbReference>
<comment type="similarity">
    <text evidence="2 10">Belongs to the chloramphenicol acetyltransferase family.</text>
</comment>
<accession>A0ABV1E1U7</accession>
<evidence type="ECO:0000256" key="8">
    <source>
        <dbReference type="ARBA" id="ARBA00023315"/>
    </source>
</evidence>
<organism evidence="11 12">
    <name type="scientific">Solibaculum intestinale</name>
    <dbReference type="NCBI Taxonomy" id="3133165"/>
    <lineage>
        <taxon>Bacteria</taxon>
        <taxon>Bacillati</taxon>
        <taxon>Bacillota</taxon>
        <taxon>Clostridia</taxon>
        <taxon>Eubacteriales</taxon>
        <taxon>Oscillospiraceae</taxon>
        <taxon>Solibaculum</taxon>
    </lineage>
</organism>